<dbReference type="Proteomes" id="UP000507954">
    <property type="component" value="Unassembled WGS sequence"/>
</dbReference>
<dbReference type="PANTHER" id="PTHR42994">
    <property type="entry name" value="PEPTIDASE T"/>
    <property type="match status" value="1"/>
</dbReference>
<dbReference type="AlphaFoldDB" id="A0A508WTA2"/>
<dbReference type="PANTHER" id="PTHR42994:SF1">
    <property type="entry name" value="PEPTIDASE T"/>
    <property type="match status" value="1"/>
</dbReference>
<gene>
    <name evidence="2" type="ORF">EMEDMD4_1700001</name>
</gene>
<sequence length="78" mass="8603">MFQAFDALGIERKRIPMRGGTDGAVLSARGIPTPNFFTGAYNFHSRFEFLPVSAFEKSFEVAAMLCKLAAQDEALADR</sequence>
<evidence type="ECO:0000256" key="1">
    <source>
        <dbReference type="ARBA" id="ARBA00001947"/>
    </source>
</evidence>
<accession>A0A508WTA2</accession>
<dbReference type="EMBL" id="CABFNB010000080">
    <property type="protein sequence ID" value="VTZ60584.1"/>
    <property type="molecule type" value="Genomic_DNA"/>
</dbReference>
<evidence type="ECO:0008006" key="3">
    <source>
        <dbReference type="Google" id="ProtNLM"/>
    </source>
</evidence>
<proteinExistence type="predicted"/>
<organism evidence="2">
    <name type="scientific">Sinorhizobium medicae</name>
    <dbReference type="NCBI Taxonomy" id="110321"/>
    <lineage>
        <taxon>Bacteria</taxon>
        <taxon>Pseudomonadati</taxon>
        <taxon>Pseudomonadota</taxon>
        <taxon>Alphaproteobacteria</taxon>
        <taxon>Hyphomicrobiales</taxon>
        <taxon>Rhizobiaceae</taxon>
        <taxon>Sinorhizobium/Ensifer group</taxon>
        <taxon>Sinorhizobium</taxon>
    </lineage>
</organism>
<protein>
    <recommendedName>
        <fullName evidence="3">Tripeptide aminopeptidase</fullName>
    </recommendedName>
</protein>
<reference evidence="2" key="1">
    <citation type="submission" date="2019-06" db="EMBL/GenBank/DDBJ databases">
        <authorList>
            <person name="Le Quere A."/>
            <person name="Colella S."/>
        </authorList>
    </citation>
    <scope>NUCLEOTIDE SEQUENCE</scope>
    <source>
        <strain evidence="2">EmedicaeMD41</strain>
    </source>
</reference>
<evidence type="ECO:0000313" key="2">
    <source>
        <dbReference type="EMBL" id="VTZ60584.1"/>
    </source>
</evidence>
<name>A0A508WTA2_9HYPH</name>
<dbReference type="Gene3D" id="3.40.630.10">
    <property type="entry name" value="Zn peptidases"/>
    <property type="match status" value="1"/>
</dbReference>
<comment type="cofactor">
    <cofactor evidence="1">
        <name>Zn(2+)</name>
        <dbReference type="ChEBI" id="CHEBI:29105"/>
    </cofactor>
</comment>
<dbReference type="SUPFAM" id="SSF53187">
    <property type="entry name" value="Zn-dependent exopeptidases"/>
    <property type="match status" value="1"/>
</dbReference>